<keyword evidence="3" id="KW-1185">Reference proteome</keyword>
<evidence type="ECO:0000256" key="1">
    <source>
        <dbReference type="SAM" id="SignalP"/>
    </source>
</evidence>
<evidence type="ECO:0000313" key="3">
    <source>
        <dbReference type="Proteomes" id="UP001060336"/>
    </source>
</evidence>
<dbReference type="NCBIfam" id="NF008633">
    <property type="entry name" value="PRK11622.1"/>
    <property type="match status" value="1"/>
</dbReference>
<dbReference type="Pfam" id="PF13416">
    <property type="entry name" value="SBP_bac_8"/>
    <property type="match status" value="1"/>
</dbReference>
<accession>A0A9J7ASJ6</accession>
<gene>
    <name evidence="2" type="ORF">NUH88_02825</name>
</gene>
<dbReference type="PIRSF" id="PIRSF029172">
    <property type="entry name" value="UCP029172_ABC_sbc_YnjB"/>
    <property type="match status" value="1"/>
</dbReference>
<dbReference type="InterPro" id="IPR006059">
    <property type="entry name" value="SBP"/>
</dbReference>
<dbReference type="RefSeq" id="WP_257769833.1">
    <property type="nucleotide sequence ID" value="NZ_CP102480.1"/>
</dbReference>
<dbReference type="Gene3D" id="3.40.190.10">
    <property type="entry name" value="Periplasmic binding protein-like II"/>
    <property type="match status" value="2"/>
</dbReference>
<proteinExistence type="predicted"/>
<name>A0A9J7ASJ6_9PROT</name>
<sequence length="406" mass="44564">MPVLLRLALLALTVFLLPLLTPATAGSSKADWDKIVAAAKGQTVYWNAWGGDTRINAYIAWAGEQVAERYDLEVVHVKLTDTAEAVSRVLAEKTAGRIEGGAVDLIWINGENFAAMKRNGLLLEPWTEGLPNFALTDQANNPDLALDFGVPVDGLEMPWSRARLVFYRDEAALPEPPRSSAALLEWAKKNPGRFTYPLPPSFLGTTFLKQVLLERAANRDALYRPAGEADFASVTAPLWDYLDALHPLLWRKARSFPENAGAMRRLMSDGEIEIAFAFSQSEATAGIESGELPETVRNYVFDVGTIGNVSFVAIPFNAAHSEGARVLANFLLSPEAQLRKQDPEFWGSATVLALDALTADEAEAFRSMDLGPAALPADRLGSMLAEPYPSWTDALEEEWNRRYAVR</sequence>
<evidence type="ECO:0000313" key="2">
    <source>
        <dbReference type="EMBL" id="UUX50635.1"/>
    </source>
</evidence>
<protein>
    <submittedName>
        <fullName evidence="2">ABC transporter substrate-binding protein</fullName>
    </submittedName>
</protein>
<dbReference type="InterPro" id="IPR027020">
    <property type="entry name" value="YnjB"/>
</dbReference>
<dbReference type="AlphaFoldDB" id="A0A9J7ASJ6"/>
<dbReference type="EMBL" id="CP102480">
    <property type="protein sequence ID" value="UUX50635.1"/>
    <property type="molecule type" value="Genomic_DNA"/>
</dbReference>
<reference evidence="2" key="1">
    <citation type="submission" date="2022-08" db="EMBL/GenBank/DDBJ databases">
        <title>Nisaea acidiphila sp. nov., isolated from a marine algal debris and emended description of the genus Nisaea Urios et al. 2008.</title>
        <authorList>
            <person name="Kwon K."/>
        </authorList>
    </citation>
    <scope>NUCLEOTIDE SEQUENCE</scope>
    <source>
        <strain evidence="2">MEBiC11861</strain>
    </source>
</reference>
<feature type="signal peptide" evidence="1">
    <location>
        <begin position="1"/>
        <end position="25"/>
    </location>
</feature>
<dbReference type="PANTHER" id="PTHR42779">
    <property type="entry name" value="PROTEIN YNJB"/>
    <property type="match status" value="1"/>
</dbReference>
<dbReference type="Proteomes" id="UP001060336">
    <property type="component" value="Chromosome"/>
</dbReference>
<keyword evidence="1" id="KW-0732">Signal</keyword>
<feature type="chain" id="PRO_5039913305" evidence="1">
    <location>
        <begin position="26"/>
        <end position="406"/>
    </location>
</feature>
<dbReference type="SUPFAM" id="SSF53850">
    <property type="entry name" value="Periplasmic binding protein-like II"/>
    <property type="match status" value="1"/>
</dbReference>
<dbReference type="KEGG" id="naci:NUH88_02825"/>
<dbReference type="PANTHER" id="PTHR42779:SF1">
    <property type="entry name" value="PROTEIN YNJB"/>
    <property type="match status" value="1"/>
</dbReference>
<organism evidence="2 3">
    <name type="scientific">Nisaea acidiphila</name>
    <dbReference type="NCBI Taxonomy" id="1862145"/>
    <lineage>
        <taxon>Bacteria</taxon>
        <taxon>Pseudomonadati</taxon>
        <taxon>Pseudomonadota</taxon>
        <taxon>Alphaproteobacteria</taxon>
        <taxon>Rhodospirillales</taxon>
        <taxon>Thalassobaculaceae</taxon>
        <taxon>Nisaea</taxon>
    </lineage>
</organism>